<name>A0A543FFM8_9NOCA</name>
<accession>A0A543FFM8</accession>
<keyword evidence="3" id="KW-1185">Reference proteome</keyword>
<keyword evidence="1" id="KW-1133">Transmembrane helix</keyword>
<keyword evidence="1" id="KW-0812">Transmembrane</keyword>
<evidence type="ECO:0000313" key="3">
    <source>
        <dbReference type="Proteomes" id="UP000316331"/>
    </source>
</evidence>
<feature type="transmembrane region" description="Helical" evidence="1">
    <location>
        <begin position="79"/>
        <end position="99"/>
    </location>
</feature>
<gene>
    <name evidence="2" type="ORF">FB390_4370</name>
</gene>
<sequence>MTVAHTMLSELNEAFAFLAQDTIDPGEIKPVSPPGSNRLITLVNWLRYLVNLAGIAAIIYGGGRFGWERFHGGTVESPKIISAAIIGGVVAAMSARIMGEVVAPE</sequence>
<evidence type="ECO:0000313" key="2">
    <source>
        <dbReference type="EMBL" id="TQM32675.1"/>
    </source>
</evidence>
<organism evidence="2 3">
    <name type="scientific">Nocardia bhagyanarayanae</name>
    <dbReference type="NCBI Taxonomy" id="1215925"/>
    <lineage>
        <taxon>Bacteria</taxon>
        <taxon>Bacillati</taxon>
        <taxon>Actinomycetota</taxon>
        <taxon>Actinomycetes</taxon>
        <taxon>Mycobacteriales</taxon>
        <taxon>Nocardiaceae</taxon>
        <taxon>Nocardia</taxon>
    </lineage>
</organism>
<dbReference type="Proteomes" id="UP000316331">
    <property type="component" value="Unassembled WGS sequence"/>
</dbReference>
<reference evidence="2 3" key="1">
    <citation type="submission" date="2019-06" db="EMBL/GenBank/DDBJ databases">
        <title>Sequencing the genomes of 1000 actinobacteria strains.</title>
        <authorList>
            <person name="Klenk H.-P."/>
        </authorList>
    </citation>
    <scope>NUCLEOTIDE SEQUENCE [LARGE SCALE GENOMIC DNA]</scope>
    <source>
        <strain evidence="2 3">DSM 103495</strain>
    </source>
</reference>
<feature type="transmembrane region" description="Helical" evidence="1">
    <location>
        <begin position="45"/>
        <end position="67"/>
    </location>
</feature>
<dbReference type="AlphaFoldDB" id="A0A543FFM8"/>
<dbReference type="RefSeq" id="WP_246124145.1">
    <property type="nucleotide sequence ID" value="NZ_VFPG01000001.1"/>
</dbReference>
<evidence type="ECO:0000256" key="1">
    <source>
        <dbReference type="SAM" id="Phobius"/>
    </source>
</evidence>
<protein>
    <submittedName>
        <fullName evidence="2">Uncharacterized protein</fullName>
    </submittedName>
</protein>
<proteinExistence type="predicted"/>
<dbReference type="EMBL" id="VFPG01000001">
    <property type="protein sequence ID" value="TQM32675.1"/>
    <property type="molecule type" value="Genomic_DNA"/>
</dbReference>
<comment type="caution">
    <text evidence="2">The sequence shown here is derived from an EMBL/GenBank/DDBJ whole genome shotgun (WGS) entry which is preliminary data.</text>
</comment>
<keyword evidence="1" id="KW-0472">Membrane</keyword>